<dbReference type="OrthoDB" id="2744543at2759"/>
<feature type="non-terminal residue" evidence="4">
    <location>
        <position position="190"/>
    </location>
</feature>
<dbReference type="SUPFAM" id="SSF55729">
    <property type="entry name" value="Acyl-CoA N-acyltransferases (Nat)"/>
    <property type="match status" value="1"/>
</dbReference>
<dbReference type="InterPro" id="IPR016181">
    <property type="entry name" value="Acyl_CoA_acyltransferase"/>
</dbReference>
<dbReference type="EMBL" id="NCSJ02000141">
    <property type="protein sequence ID" value="RFU29038.1"/>
    <property type="molecule type" value="Genomic_DNA"/>
</dbReference>
<proteinExistence type="predicted"/>
<keyword evidence="1" id="KW-0808">Transferase</keyword>
<evidence type="ECO:0000259" key="3">
    <source>
        <dbReference type="PROSITE" id="PS51186"/>
    </source>
</evidence>
<dbReference type="Gene3D" id="3.40.630.30">
    <property type="match status" value="1"/>
</dbReference>
<dbReference type="GO" id="GO:0016747">
    <property type="term" value="F:acyltransferase activity, transferring groups other than amino-acyl groups"/>
    <property type="evidence" value="ECO:0007669"/>
    <property type="project" value="InterPro"/>
</dbReference>
<accession>A0A3E2H6Q0</accession>
<feature type="non-terminal residue" evidence="4">
    <location>
        <position position="1"/>
    </location>
</feature>
<gene>
    <name evidence="4" type="ORF">B7463_g7289</name>
</gene>
<sequence length="190" mass="20963">MTQEQQVASFNGNPSTCFTVRKAQESDIPSLADVEKSAAVLFEKVGLGHITGSTMPPDTLLEMTNRGYLWVAVADGDKPIGFLGGYALDGYFYIAEISVAREFQGKGVGRALMKAMSKDIRSKIGVYKGLTLTTYRDLEWNGPWYKKLGFVEVIPQDIGPGHSLIIKEEGEAGHDIRRRCVMKKILETTN</sequence>
<reference evidence="4 5" key="1">
    <citation type="submission" date="2018-05" db="EMBL/GenBank/DDBJ databases">
        <title>Draft genome sequence of Scytalidium lignicola DSM 105466, a ubiquitous saprotrophic fungus.</title>
        <authorList>
            <person name="Buettner E."/>
            <person name="Gebauer A.M."/>
            <person name="Hofrichter M."/>
            <person name="Liers C."/>
            <person name="Kellner H."/>
        </authorList>
    </citation>
    <scope>NUCLEOTIDE SEQUENCE [LARGE SCALE GENOMIC DNA]</scope>
    <source>
        <strain evidence="4 5">DSM 105466</strain>
    </source>
</reference>
<dbReference type="AlphaFoldDB" id="A0A3E2H6Q0"/>
<evidence type="ECO:0000256" key="2">
    <source>
        <dbReference type="ARBA" id="ARBA00023315"/>
    </source>
</evidence>
<dbReference type="PROSITE" id="PS51186">
    <property type="entry name" value="GNAT"/>
    <property type="match status" value="1"/>
</dbReference>
<evidence type="ECO:0000313" key="4">
    <source>
        <dbReference type="EMBL" id="RFU29038.1"/>
    </source>
</evidence>
<feature type="domain" description="N-acetyltransferase" evidence="3">
    <location>
        <begin position="18"/>
        <end position="187"/>
    </location>
</feature>
<evidence type="ECO:0000313" key="5">
    <source>
        <dbReference type="Proteomes" id="UP000258309"/>
    </source>
</evidence>
<dbReference type="InterPro" id="IPR000182">
    <property type="entry name" value="GNAT_dom"/>
</dbReference>
<organism evidence="4 5">
    <name type="scientific">Scytalidium lignicola</name>
    <name type="common">Hyphomycete</name>
    <dbReference type="NCBI Taxonomy" id="5539"/>
    <lineage>
        <taxon>Eukaryota</taxon>
        <taxon>Fungi</taxon>
        <taxon>Dikarya</taxon>
        <taxon>Ascomycota</taxon>
        <taxon>Pezizomycotina</taxon>
        <taxon>Leotiomycetes</taxon>
        <taxon>Leotiomycetes incertae sedis</taxon>
        <taxon>Scytalidium</taxon>
    </lineage>
</organism>
<dbReference type="CDD" id="cd04301">
    <property type="entry name" value="NAT_SF"/>
    <property type="match status" value="1"/>
</dbReference>
<dbReference type="STRING" id="5539.A0A3E2H6Q0"/>
<dbReference type="Proteomes" id="UP000258309">
    <property type="component" value="Unassembled WGS sequence"/>
</dbReference>
<name>A0A3E2H6Q0_SCYLI</name>
<dbReference type="OMA" id="FREVPWN"/>
<dbReference type="Pfam" id="PF13508">
    <property type="entry name" value="Acetyltransf_7"/>
    <property type="match status" value="1"/>
</dbReference>
<dbReference type="PANTHER" id="PTHR43800">
    <property type="entry name" value="PEPTIDYL-LYSINE N-ACETYLTRANSFERASE YJAB"/>
    <property type="match status" value="1"/>
</dbReference>
<dbReference type="PANTHER" id="PTHR43800:SF1">
    <property type="entry name" value="PEPTIDYL-LYSINE N-ACETYLTRANSFERASE YJAB"/>
    <property type="match status" value="1"/>
</dbReference>
<keyword evidence="2" id="KW-0012">Acyltransferase</keyword>
<comment type="caution">
    <text evidence="4">The sequence shown here is derived from an EMBL/GenBank/DDBJ whole genome shotgun (WGS) entry which is preliminary data.</text>
</comment>
<protein>
    <recommendedName>
        <fullName evidence="3">N-acetyltransferase domain-containing protein</fullName>
    </recommendedName>
</protein>
<evidence type="ECO:0000256" key="1">
    <source>
        <dbReference type="ARBA" id="ARBA00022679"/>
    </source>
</evidence>
<keyword evidence="5" id="KW-1185">Reference proteome</keyword>